<comment type="caution">
    <text evidence="1">The sequence shown here is derived from an EMBL/GenBank/DDBJ whole genome shotgun (WGS) entry which is preliminary data.</text>
</comment>
<name>A0ABV8BCD0_9GAMM</name>
<proteinExistence type="predicted"/>
<dbReference type="EMBL" id="JBHSAL010000001">
    <property type="protein sequence ID" value="MFC3886896.1"/>
    <property type="molecule type" value="Genomic_DNA"/>
</dbReference>
<accession>A0ABV8BCD0</accession>
<gene>
    <name evidence="1" type="ORF">ACFOSD_00750</name>
</gene>
<dbReference type="Proteomes" id="UP001595842">
    <property type="component" value="Unassembled WGS sequence"/>
</dbReference>
<dbReference type="InterPro" id="IPR050218">
    <property type="entry name" value="LptD"/>
</dbReference>
<keyword evidence="2" id="KW-1185">Reference proteome</keyword>
<organism evidence="1 2">
    <name type="scientific">Salinispirillum marinum</name>
    <dbReference type="NCBI Taxonomy" id="1485203"/>
    <lineage>
        <taxon>Bacteria</taxon>
        <taxon>Pseudomonadati</taxon>
        <taxon>Pseudomonadota</taxon>
        <taxon>Gammaproteobacteria</taxon>
        <taxon>Oceanospirillales</taxon>
        <taxon>Saccharospirillaceae</taxon>
        <taxon>Salinispirillum</taxon>
    </lineage>
</organism>
<protein>
    <submittedName>
        <fullName evidence="1">LPS-assembly protein LptD</fullName>
    </submittedName>
</protein>
<reference evidence="2" key="1">
    <citation type="journal article" date="2019" name="Int. J. Syst. Evol. Microbiol.">
        <title>The Global Catalogue of Microorganisms (GCM) 10K type strain sequencing project: providing services to taxonomists for standard genome sequencing and annotation.</title>
        <authorList>
            <consortium name="The Broad Institute Genomics Platform"/>
            <consortium name="The Broad Institute Genome Sequencing Center for Infectious Disease"/>
            <person name="Wu L."/>
            <person name="Ma J."/>
        </authorList>
    </citation>
    <scope>NUCLEOTIDE SEQUENCE [LARGE SCALE GENOMIC DNA]</scope>
    <source>
        <strain evidence="2">IBRC-M 10765</strain>
    </source>
</reference>
<dbReference type="PANTHER" id="PTHR30189:SF1">
    <property type="entry name" value="LPS-ASSEMBLY PROTEIN LPTD"/>
    <property type="match status" value="1"/>
</dbReference>
<evidence type="ECO:0000313" key="2">
    <source>
        <dbReference type="Proteomes" id="UP001595842"/>
    </source>
</evidence>
<dbReference type="RefSeq" id="WP_380694637.1">
    <property type="nucleotide sequence ID" value="NZ_JBHSAL010000001.1"/>
</dbReference>
<sequence>MFAFASPQYTKPRTTQTLLSLRSIAQGLMPLVLAPTLWAVTPTGGHLDWVFYPELPSTTRQAISAQCPGGFVDPWTDPNLSADELAVQADRQSGNLNGALRLREGVEITQAVIRLYGPAANYDASTRRLELPQGGLIRQQDLAILASQAEASTEQPEFRLLDTEYVLHSTQMHGQAAQIDRDDQLYRLERTWITRCAPGRLGWSLHAREMTINNETDIASGYHAWLNIGPVPVAYTPYFRFNLNQQRTSGLLTPSYRYVPAYQQHRLSTPYYWAIAPNADHTTTVDWLIGGETAEGAPQTLHIGQEWRYLHRNFYAEATGGYYPGWQDDRADPAAWGYRLQAQSYDSGLEWTLDVTDANSADYFPEFQYADYVSSVTNRATLGYSTANNIRLDAMVEQQNIFDEAAAVGDLVYVQQPGVHIRHPIANWRQWSVTGLYDWERRVKTQPDYLADQGLINPTEFNPYEGVRLRQRGQVSRSDTWRQWTLQQTYTGDHTLYQLPAFDDHPAHGEQRWLYDTRLRLSYAWDLSAGQRLTPFAMHEFRPLVDQTLLPQMSDADLLVDLNHLTVGSDYRINVGDWTHSANVQQRIDLTNTRLEKLGASVVINDPLDAGPQPGPVTVSVGTQYQTRHRFSASTTWTPEAAPERALYDREYPLTLLTTAYRYRADRRGADVSTTWRLGELETDQNYYTVVASATLPITRVFGVVGYGQWIQETVDDPLVLSDTLIGLEYDGCCWHLQLAGQRTVKDEAEQSQRSSLFDTIQLNLTFKGLGSLNTGMLQEVIEEKIPSYGSPLYNTK</sequence>
<dbReference type="PANTHER" id="PTHR30189">
    <property type="entry name" value="LPS-ASSEMBLY PROTEIN"/>
    <property type="match status" value="1"/>
</dbReference>
<evidence type="ECO:0000313" key="1">
    <source>
        <dbReference type="EMBL" id="MFC3886896.1"/>
    </source>
</evidence>